<dbReference type="EMBL" id="FTOP01000001">
    <property type="protein sequence ID" value="SIS49017.1"/>
    <property type="molecule type" value="Genomic_DNA"/>
</dbReference>
<sequence>MKVIYTLNLFKSQFYMFILDIFSLRKVISFVIF</sequence>
<dbReference type="AlphaFoldDB" id="A0A1N7JI65"/>
<protein>
    <submittedName>
        <fullName evidence="1">Uncharacterized protein</fullName>
    </submittedName>
</protein>
<reference evidence="2" key="1">
    <citation type="submission" date="2017-01" db="EMBL/GenBank/DDBJ databases">
        <authorList>
            <person name="Varghese N."/>
            <person name="Submissions S."/>
        </authorList>
    </citation>
    <scope>NUCLEOTIDE SEQUENCE [LARGE SCALE GENOMIC DNA]</scope>
    <source>
        <strain evidence="2">DSM 46698</strain>
    </source>
</reference>
<keyword evidence="2" id="KW-1185">Reference proteome</keyword>
<proteinExistence type="predicted"/>
<name>A0A1N7JI65_9BACT</name>
<dbReference type="Proteomes" id="UP000186026">
    <property type="component" value="Unassembled WGS sequence"/>
</dbReference>
<accession>A0A1N7JI65</accession>
<evidence type="ECO:0000313" key="1">
    <source>
        <dbReference type="EMBL" id="SIS49017.1"/>
    </source>
</evidence>
<organism evidence="1 2">
    <name type="scientific">Belliella pelovolcani</name>
    <dbReference type="NCBI Taxonomy" id="529505"/>
    <lineage>
        <taxon>Bacteria</taxon>
        <taxon>Pseudomonadati</taxon>
        <taxon>Bacteroidota</taxon>
        <taxon>Cytophagia</taxon>
        <taxon>Cytophagales</taxon>
        <taxon>Cyclobacteriaceae</taxon>
        <taxon>Belliella</taxon>
    </lineage>
</organism>
<gene>
    <name evidence="1" type="ORF">SAMN05421761_10127</name>
</gene>
<evidence type="ECO:0000313" key="2">
    <source>
        <dbReference type="Proteomes" id="UP000186026"/>
    </source>
</evidence>